<dbReference type="FunCoup" id="A0A2S8SVW3">
    <property type="interactions" value="133"/>
</dbReference>
<accession>A0A2S8SVW3</accession>
<feature type="domain" description="Type II secretion system protein GspF" evidence="13">
    <location>
        <begin position="69"/>
        <end position="192"/>
    </location>
</feature>
<dbReference type="InterPro" id="IPR042094">
    <property type="entry name" value="T2SS_GspF_sf"/>
</dbReference>
<dbReference type="InterPro" id="IPR003004">
    <property type="entry name" value="GspF/PilC"/>
</dbReference>
<dbReference type="PROSITE" id="PS00874">
    <property type="entry name" value="T2SP_F"/>
    <property type="match status" value="1"/>
</dbReference>
<keyword evidence="4 11" id="KW-0813">Transport</keyword>
<organism evidence="14 15">
    <name type="scientific">Abditibacterium utsteinense</name>
    <dbReference type="NCBI Taxonomy" id="1960156"/>
    <lineage>
        <taxon>Bacteria</taxon>
        <taxon>Pseudomonadati</taxon>
        <taxon>Abditibacteriota</taxon>
        <taxon>Abditibacteriia</taxon>
        <taxon>Abditibacteriales</taxon>
        <taxon>Abditibacteriaceae</taxon>
        <taxon>Abditibacterium</taxon>
    </lineage>
</organism>
<evidence type="ECO:0000256" key="2">
    <source>
        <dbReference type="ARBA" id="ARBA00004429"/>
    </source>
</evidence>
<dbReference type="EMBL" id="NIGF01000003">
    <property type="protein sequence ID" value="PQV64928.1"/>
    <property type="molecule type" value="Genomic_DNA"/>
</dbReference>
<dbReference type="GO" id="GO:0005886">
    <property type="term" value="C:plasma membrane"/>
    <property type="evidence" value="ECO:0007669"/>
    <property type="project" value="UniProtKB-SubCell"/>
</dbReference>
<dbReference type="InterPro" id="IPR001992">
    <property type="entry name" value="T2SS_GspF/T4SS_PilC_CS"/>
</dbReference>
<feature type="transmembrane region" description="Helical" evidence="12">
    <location>
        <begin position="169"/>
        <end position="191"/>
    </location>
</feature>
<keyword evidence="8 12" id="KW-1133">Transmembrane helix</keyword>
<feature type="transmembrane region" description="Helical" evidence="12">
    <location>
        <begin position="377"/>
        <end position="401"/>
    </location>
</feature>
<keyword evidence="15" id="KW-1185">Reference proteome</keyword>
<evidence type="ECO:0000259" key="13">
    <source>
        <dbReference type="Pfam" id="PF00482"/>
    </source>
</evidence>
<evidence type="ECO:0000256" key="5">
    <source>
        <dbReference type="ARBA" id="ARBA00022475"/>
    </source>
</evidence>
<evidence type="ECO:0000313" key="14">
    <source>
        <dbReference type="EMBL" id="PQV64928.1"/>
    </source>
</evidence>
<evidence type="ECO:0000256" key="6">
    <source>
        <dbReference type="ARBA" id="ARBA00022519"/>
    </source>
</evidence>
<dbReference type="Gene3D" id="1.20.81.30">
    <property type="entry name" value="Type II secretion system (T2SS), domain F"/>
    <property type="match status" value="2"/>
</dbReference>
<dbReference type="InParanoid" id="A0A2S8SVW3"/>
<dbReference type="InterPro" id="IPR018076">
    <property type="entry name" value="T2SS_GspF_dom"/>
</dbReference>
<keyword evidence="5" id="KW-1003">Cell membrane</keyword>
<comment type="subcellular location">
    <subcellularLocation>
        <location evidence="2">Cell inner membrane</location>
        <topology evidence="2">Multi-pass membrane protein</topology>
    </subcellularLocation>
    <subcellularLocation>
        <location evidence="11">Cell membrane</location>
        <topology evidence="11">Multi-pass membrane protein</topology>
    </subcellularLocation>
</comment>
<dbReference type="OrthoDB" id="9805682at2"/>
<keyword evidence="7 11" id="KW-0812">Transmembrane</keyword>
<dbReference type="GO" id="GO:0009306">
    <property type="term" value="P:protein secretion"/>
    <property type="evidence" value="ECO:0007669"/>
    <property type="project" value="InterPro"/>
</dbReference>
<dbReference type="PRINTS" id="PR00812">
    <property type="entry name" value="BCTERIALGSPF"/>
</dbReference>
<evidence type="ECO:0000256" key="10">
    <source>
        <dbReference type="ARBA" id="ARBA00030750"/>
    </source>
</evidence>
<evidence type="ECO:0000256" key="8">
    <source>
        <dbReference type="ARBA" id="ARBA00022989"/>
    </source>
</evidence>
<gene>
    <name evidence="14" type="ORF">B1R32_103195</name>
</gene>
<feature type="transmembrane region" description="Helical" evidence="12">
    <location>
        <begin position="225"/>
        <end position="242"/>
    </location>
</feature>
<dbReference type="PANTHER" id="PTHR30012:SF0">
    <property type="entry name" value="TYPE II SECRETION SYSTEM PROTEIN F-RELATED"/>
    <property type="match status" value="1"/>
</dbReference>
<dbReference type="RefSeq" id="WP_105482800.1">
    <property type="nucleotide sequence ID" value="NZ_NIGF01000003.1"/>
</dbReference>
<evidence type="ECO:0000256" key="7">
    <source>
        <dbReference type="ARBA" id="ARBA00022692"/>
    </source>
</evidence>
<dbReference type="PANTHER" id="PTHR30012">
    <property type="entry name" value="GENERAL SECRETION PATHWAY PROTEIN"/>
    <property type="match status" value="1"/>
</dbReference>
<evidence type="ECO:0000256" key="12">
    <source>
        <dbReference type="SAM" id="Phobius"/>
    </source>
</evidence>
<proteinExistence type="inferred from homology"/>
<dbReference type="Pfam" id="PF00482">
    <property type="entry name" value="T2SSF"/>
    <property type="match status" value="2"/>
</dbReference>
<evidence type="ECO:0000313" key="15">
    <source>
        <dbReference type="Proteomes" id="UP000237684"/>
    </source>
</evidence>
<name>A0A2S8SVW3_9BACT</name>
<evidence type="ECO:0000256" key="9">
    <source>
        <dbReference type="ARBA" id="ARBA00023136"/>
    </source>
</evidence>
<dbReference type="Proteomes" id="UP000237684">
    <property type="component" value="Unassembled WGS sequence"/>
</dbReference>
<feature type="domain" description="Type II secretion system protein GspF" evidence="13">
    <location>
        <begin position="274"/>
        <end position="396"/>
    </location>
</feature>
<evidence type="ECO:0000256" key="4">
    <source>
        <dbReference type="ARBA" id="ARBA00022448"/>
    </source>
</evidence>
<keyword evidence="9 12" id="KW-0472">Membrane</keyword>
<evidence type="ECO:0000256" key="11">
    <source>
        <dbReference type="RuleBase" id="RU003923"/>
    </source>
</evidence>
<comment type="similarity">
    <text evidence="3 11">Belongs to the GSP F family.</text>
</comment>
<comment type="caution">
    <text evidence="14">The sequence shown here is derived from an EMBL/GenBank/DDBJ whole genome shotgun (WGS) entry which is preliminary data.</text>
</comment>
<keyword evidence="6" id="KW-0997">Cell inner membrane</keyword>
<dbReference type="AlphaFoldDB" id="A0A2S8SVW3"/>
<reference evidence="14 15" key="1">
    <citation type="journal article" date="2018" name="Syst. Appl. Microbiol.">
        <title>Abditibacterium utsteinense sp. nov., the first cultivated member of candidate phylum FBP, isolated from ice-free Antarctic soil samples.</title>
        <authorList>
            <person name="Tahon G."/>
            <person name="Tytgat B."/>
            <person name="Lebbe L."/>
            <person name="Carlier A."/>
            <person name="Willems A."/>
        </authorList>
    </citation>
    <scope>NUCLEOTIDE SEQUENCE [LARGE SCALE GENOMIC DNA]</scope>
    <source>
        <strain evidence="14 15">LMG 29911</strain>
    </source>
</reference>
<evidence type="ECO:0000256" key="3">
    <source>
        <dbReference type="ARBA" id="ARBA00005745"/>
    </source>
</evidence>
<comment type="function">
    <text evidence="1">Component of the type II secretion system inner membrane complex required for the energy-dependent secretion of extracellular factors such as proteases and toxins from the periplasm.</text>
</comment>
<sequence length="410" mass="45473">MPVFAYVAKDQAGKIHRGRIEAPNEKILQKRLQDQGFWIQSVAAEVAKKKKFNPLKAMQKVKMQQISIFCRQFATMINAGVSLVRCLSVLEKQTTNTKLKDIIRDVQNRVEAGETLSRAMSHHPVAFSNLTLGLVRAGEVGGVLDETLDRLAQFMESDIRMRQKIKAAMTYPVLVGAVAIIIVTFLVTFIVPKFMEIFKDFKIEMPAITLALIAASNFMTNPRSIGPALAIIIGFTWGFKKWKKTTWGKRIYDKYKMKVPVFGKLSHNIAVERFCRTLSTLLTSGVPILQALETVSAAIDNETFTDVIMNARARIREGDPIGDPLEKSKLFPAMVVQMIAIGEETGALDQMLGKVADFYAVEVETQLEQLAATIEPLMIVGLGLMVGFIVIAMFMPMIALINGLSGGDDK</sequence>
<dbReference type="FunFam" id="1.20.81.30:FF:000001">
    <property type="entry name" value="Type II secretion system protein F"/>
    <property type="match status" value="2"/>
</dbReference>
<evidence type="ECO:0000256" key="1">
    <source>
        <dbReference type="ARBA" id="ARBA00002684"/>
    </source>
</evidence>
<protein>
    <recommendedName>
        <fullName evidence="10">General secretion pathway protein F</fullName>
    </recommendedName>
</protein>